<name>A4BUW4_9GAMM</name>
<sequence length="172" mass="19517">MPKRMDEGLGGAMNIASSTLDSLGEVQQANVELTMNARRELHLYSPDLEPHLYDYPPFLSALRALAVSGGRARVHILVRDSTPAVSRGHRLIELARQLTSFIEIRRLAEDTRERLDAFLVVDRRAVVHRLYWMSYQGMASPDDPVLARALVKEFEALWETASSDPELRRLHL</sequence>
<protein>
    <recommendedName>
        <fullName evidence="1">DUF7931 domain-containing protein</fullName>
    </recommendedName>
</protein>
<proteinExistence type="predicted"/>
<dbReference type="Proteomes" id="UP000003374">
    <property type="component" value="Unassembled WGS sequence"/>
</dbReference>
<feature type="domain" description="DUF7931" evidence="1">
    <location>
        <begin position="25"/>
        <end position="170"/>
    </location>
</feature>
<comment type="caution">
    <text evidence="2">The sequence shown here is derived from an EMBL/GenBank/DDBJ whole genome shotgun (WGS) entry which is preliminary data.</text>
</comment>
<reference evidence="2 3" key="1">
    <citation type="submission" date="2006-02" db="EMBL/GenBank/DDBJ databases">
        <authorList>
            <person name="Waterbury J."/>
            <person name="Ferriera S."/>
            <person name="Johnson J."/>
            <person name="Kravitz S."/>
            <person name="Halpern A."/>
            <person name="Remington K."/>
            <person name="Beeson K."/>
            <person name="Tran B."/>
            <person name="Rogers Y.-H."/>
            <person name="Friedman R."/>
            <person name="Venter J.C."/>
        </authorList>
    </citation>
    <scope>NUCLEOTIDE SEQUENCE [LARGE SCALE GENOMIC DNA]</scope>
    <source>
        <strain evidence="2 3">Nb-231</strain>
    </source>
</reference>
<dbReference type="HOGENOM" id="CLU_075058_1_0_6"/>
<dbReference type="Pfam" id="PF25559">
    <property type="entry name" value="DUF7931"/>
    <property type="match status" value="1"/>
</dbReference>
<evidence type="ECO:0000313" key="3">
    <source>
        <dbReference type="Proteomes" id="UP000003374"/>
    </source>
</evidence>
<organism evidence="2 3">
    <name type="scientific">Nitrococcus mobilis Nb-231</name>
    <dbReference type="NCBI Taxonomy" id="314278"/>
    <lineage>
        <taxon>Bacteria</taxon>
        <taxon>Pseudomonadati</taxon>
        <taxon>Pseudomonadota</taxon>
        <taxon>Gammaproteobacteria</taxon>
        <taxon>Chromatiales</taxon>
        <taxon>Ectothiorhodospiraceae</taxon>
        <taxon>Nitrococcus</taxon>
    </lineage>
</organism>
<accession>A4BUW4</accession>
<keyword evidence="3" id="KW-1185">Reference proteome</keyword>
<dbReference type="AlphaFoldDB" id="A4BUW4"/>
<dbReference type="STRING" id="314278.NB231_06990"/>
<evidence type="ECO:0000259" key="1">
    <source>
        <dbReference type="Pfam" id="PF25559"/>
    </source>
</evidence>
<evidence type="ECO:0000313" key="2">
    <source>
        <dbReference type="EMBL" id="EAR20478.1"/>
    </source>
</evidence>
<dbReference type="EMBL" id="AAOF01000021">
    <property type="protein sequence ID" value="EAR20478.1"/>
    <property type="molecule type" value="Genomic_DNA"/>
</dbReference>
<dbReference type="InterPro" id="IPR057691">
    <property type="entry name" value="DUF7931"/>
</dbReference>
<gene>
    <name evidence="2" type="ORF">NB231_06990</name>
</gene>
<dbReference type="eggNOG" id="COG2153">
    <property type="taxonomic scope" value="Bacteria"/>
</dbReference>